<dbReference type="Proteomes" id="UP000028878">
    <property type="component" value="Unassembled WGS sequence"/>
</dbReference>
<name>A0A1L1PM12_HYDIT</name>
<protein>
    <recommendedName>
        <fullName evidence="2">Lysozyme inhibitor LprI-like N-terminal domain-containing protein</fullName>
    </recommendedName>
</protein>
<sequence length="138" mass="15416" precursor="true">MRRLAALLCLSLVVTASAAQAPDDLPKDCAKAETQRQLTACAYRDFEHAQAAYAAVFRDLAAGLDTARRTLLRTAQKDWLEYRTSTCEFEASAVRGGSAEPMVRLQCQTRVTRERTNELRRQLNCPEGDLSCLRPVRP</sequence>
<reference evidence="4" key="1">
    <citation type="submission" date="2014-02" db="EMBL/GenBank/DDBJ databases">
        <authorList>
            <person name="Gan H."/>
        </authorList>
    </citation>
    <scope>NUCLEOTIDE SEQUENCE [LARGE SCALE GENOMIC DNA]</scope>
    <source>
        <strain evidence="4">S1</strain>
    </source>
</reference>
<dbReference type="InterPro" id="IPR009739">
    <property type="entry name" value="LprI-like_N"/>
</dbReference>
<feature type="signal peptide" evidence="1">
    <location>
        <begin position="1"/>
        <end position="21"/>
    </location>
</feature>
<feature type="domain" description="Lysozyme inhibitor LprI-like N-terminal" evidence="2">
    <location>
        <begin position="30"/>
        <end position="119"/>
    </location>
</feature>
<reference evidence="4" key="2">
    <citation type="submission" date="2014-11" db="EMBL/GenBank/DDBJ databases">
        <title>Draft genome sequence of Hydrogenophaga intermedia S1.</title>
        <authorList>
            <person name="Gan H.M."/>
            <person name="Chew T.H."/>
            <person name="Stolz A."/>
        </authorList>
    </citation>
    <scope>NUCLEOTIDE SEQUENCE [LARGE SCALE GENOMIC DNA]</scope>
    <source>
        <strain evidence="4">S1</strain>
    </source>
</reference>
<dbReference type="RefSeq" id="WP_009515757.1">
    <property type="nucleotide sequence ID" value="NZ_CCAE010000055.1"/>
</dbReference>
<evidence type="ECO:0000259" key="2">
    <source>
        <dbReference type="Pfam" id="PF07007"/>
    </source>
</evidence>
<proteinExistence type="predicted"/>
<evidence type="ECO:0000256" key="1">
    <source>
        <dbReference type="SAM" id="SignalP"/>
    </source>
</evidence>
<dbReference type="EMBL" id="CCAE010000055">
    <property type="protein sequence ID" value="CDN89844.1"/>
    <property type="molecule type" value="Genomic_DNA"/>
</dbReference>
<gene>
    <name evidence="3" type="ORF">BN948_04284</name>
</gene>
<feature type="chain" id="PRO_5009681631" description="Lysozyme inhibitor LprI-like N-terminal domain-containing protein" evidence="1">
    <location>
        <begin position="22"/>
        <end position="138"/>
    </location>
</feature>
<dbReference type="Gene3D" id="1.20.1270.180">
    <property type="match status" value="1"/>
</dbReference>
<evidence type="ECO:0000313" key="4">
    <source>
        <dbReference type="Proteomes" id="UP000028878"/>
    </source>
</evidence>
<keyword evidence="4" id="KW-1185">Reference proteome</keyword>
<dbReference type="Pfam" id="PF07007">
    <property type="entry name" value="LprI"/>
    <property type="match status" value="1"/>
</dbReference>
<keyword evidence="1" id="KW-0732">Signal</keyword>
<organism evidence="3 4">
    <name type="scientific">Hydrogenophaga intermedia</name>
    <dbReference type="NCBI Taxonomy" id="65786"/>
    <lineage>
        <taxon>Bacteria</taxon>
        <taxon>Pseudomonadati</taxon>
        <taxon>Pseudomonadota</taxon>
        <taxon>Betaproteobacteria</taxon>
        <taxon>Burkholderiales</taxon>
        <taxon>Comamonadaceae</taxon>
        <taxon>Hydrogenophaga</taxon>
    </lineage>
</organism>
<evidence type="ECO:0000313" key="3">
    <source>
        <dbReference type="EMBL" id="CDN89844.1"/>
    </source>
</evidence>
<dbReference type="AlphaFoldDB" id="A0A1L1PM12"/>
<accession>A0A1L1PM12</accession>